<sequence>VPLIPLLKYSLSSPNSTSKSPKLSSQLLIPRCPFPLIFKSEVIPRETDGQN</sequence>
<keyword evidence="2" id="KW-1185">Reference proteome</keyword>
<dbReference type="Gramene" id="TuG1812G0400000201.01.T01">
    <property type="protein sequence ID" value="TuG1812G0400000201.01.T01.cds356129"/>
    <property type="gene ID" value="TuG1812G0400000201.01"/>
</dbReference>
<reference evidence="1" key="3">
    <citation type="submission" date="2022-06" db="UniProtKB">
        <authorList>
            <consortium name="EnsemblPlants"/>
        </authorList>
    </citation>
    <scope>IDENTIFICATION</scope>
</reference>
<reference evidence="2" key="1">
    <citation type="journal article" date="2013" name="Nature">
        <title>Draft genome of the wheat A-genome progenitor Triticum urartu.</title>
        <authorList>
            <person name="Ling H.Q."/>
            <person name="Zhao S."/>
            <person name="Liu D."/>
            <person name="Wang J."/>
            <person name="Sun H."/>
            <person name="Zhang C."/>
            <person name="Fan H."/>
            <person name="Li D."/>
            <person name="Dong L."/>
            <person name="Tao Y."/>
            <person name="Gao C."/>
            <person name="Wu H."/>
            <person name="Li Y."/>
            <person name="Cui Y."/>
            <person name="Guo X."/>
            <person name="Zheng S."/>
            <person name="Wang B."/>
            <person name="Yu K."/>
            <person name="Liang Q."/>
            <person name="Yang W."/>
            <person name="Lou X."/>
            <person name="Chen J."/>
            <person name="Feng M."/>
            <person name="Jian J."/>
            <person name="Zhang X."/>
            <person name="Luo G."/>
            <person name="Jiang Y."/>
            <person name="Liu J."/>
            <person name="Wang Z."/>
            <person name="Sha Y."/>
            <person name="Zhang B."/>
            <person name="Wu H."/>
            <person name="Tang D."/>
            <person name="Shen Q."/>
            <person name="Xue P."/>
            <person name="Zou S."/>
            <person name="Wang X."/>
            <person name="Liu X."/>
            <person name="Wang F."/>
            <person name="Yang Y."/>
            <person name="An X."/>
            <person name="Dong Z."/>
            <person name="Zhang K."/>
            <person name="Zhang X."/>
            <person name="Luo M.C."/>
            <person name="Dvorak J."/>
            <person name="Tong Y."/>
            <person name="Wang J."/>
            <person name="Yang H."/>
            <person name="Li Z."/>
            <person name="Wang D."/>
            <person name="Zhang A."/>
            <person name="Wang J."/>
        </authorList>
    </citation>
    <scope>NUCLEOTIDE SEQUENCE</scope>
    <source>
        <strain evidence="2">cv. G1812</strain>
    </source>
</reference>
<accession>A0A8R7Q1A6</accession>
<protein>
    <submittedName>
        <fullName evidence="1">Uncharacterized protein</fullName>
    </submittedName>
</protein>
<dbReference type="AlphaFoldDB" id="A0A8R7Q1A6"/>
<organism evidence="1 2">
    <name type="scientific">Triticum urartu</name>
    <name type="common">Red wild einkorn</name>
    <name type="synonym">Crithodium urartu</name>
    <dbReference type="NCBI Taxonomy" id="4572"/>
    <lineage>
        <taxon>Eukaryota</taxon>
        <taxon>Viridiplantae</taxon>
        <taxon>Streptophyta</taxon>
        <taxon>Embryophyta</taxon>
        <taxon>Tracheophyta</taxon>
        <taxon>Spermatophyta</taxon>
        <taxon>Magnoliopsida</taxon>
        <taxon>Liliopsida</taxon>
        <taxon>Poales</taxon>
        <taxon>Poaceae</taxon>
        <taxon>BOP clade</taxon>
        <taxon>Pooideae</taxon>
        <taxon>Triticodae</taxon>
        <taxon>Triticeae</taxon>
        <taxon>Triticinae</taxon>
        <taxon>Triticum</taxon>
    </lineage>
</organism>
<dbReference type="Proteomes" id="UP000015106">
    <property type="component" value="Chromosome 4"/>
</dbReference>
<reference evidence="1" key="2">
    <citation type="submission" date="2018-03" db="EMBL/GenBank/DDBJ databases">
        <title>The Triticum urartu genome reveals the dynamic nature of wheat genome evolution.</title>
        <authorList>
            <person name="Ling H."/>
            <person name="Ma B."/>
            <person name="Shi X."/>
            <person name="Liu H."/>
            <person name="Dong L."/>
            <person name="Sun H."/>
            <person name="Cao Y."/>
            <person name="Gao Q."/>
            <person name="Zheng S."/>
            <person name="Li Y."/>
            <person name="Yu Y."/>
            <person name="Du H."/>
            <person name="Qi M."/>
            <person name="Li Y."/>
            <person name="Yu H."/>
            <person name="Cui Y."/>
            <person name="Wang N."/>
            <person name="Chen C."/>
            <person name="Wu H."/>
            <person name="Zhao Y."/>
            <person name="Zhang J."/>
            <person name="Li Y."/>
            <person name="Zhou W."/>
            <person name="Zhang B."/>
            <person name="Hu W."/>
            <person name="Eijk M."/>
            <person name="Tang J."/>
            <person name="Witsenboer H."/>
            <person name="Zhao S."/>
            <person name="Li Z."/>
            <person name="Zhang A."/>
            <person name="Wang D."/>
            <person name="Liang C."/>
        </authorList>
    </citation>
    <scope>NUCLEOTIDE SEQUENCE [LARGE SCALE GENOMIC DNA]</scope>
    <source>
        <strain evidence="1">cv. G1812</strain>
    </source>
</reference>
<evidence type="ECO:0000313" key="1">
    <source>
        <dbReference type="EnsemblPlants" id="TuG1812G0400000201.01.T01.cds356129"/>
    </source>
</evidence>
<dbReference type="EnsemblPlants" id="TuG1812G0400000201.01.T01">
    <property type="protein sequence ID" value="TuG1812G0400000201.01.T01.cds356129"/>
    <property type="gene ID" value="TuG1812G0400000201.01"/>
</dbReference>
<proteinExistence type="predicted"/>
<name>A0A8R7Q1A6_TRIUA</name>
<evidence type="ECO:0000313" key="2">
    <source>
        <dbReference type="Proteomes" id="UP000015106"/>
    </source>
</evidence>